<comment type="caution">
    <text evidence="1">The sequence shown here is derived from an EMBL/GenBank/DDBJ whole genome shotgun (WGS) entry which is preliminary data.</text>
</comment>
<evidence type="ECO:0000313" key="1">
    <source>
        <dbReference type="EMBL" id="MVO09748.1"/>
    </source>
</evidence>
<dbReference type="AlphaFoldDB" id="A0A6I4IJF2"/>
<dbReference type="OrthoDB" id="1420989at2"/>
<accession>A0A6I4IJF2</accession>
<organism evidence="1 2">
    <name type="scientific">Flavobacterium profundi</name>
    <dbReference type="NCBI Taxonomy" id="1774945"/>
    <lineage>
        <taxon>Bacteria</taxon>
        <taxon>Pseudomonadati</taxon>
        <taxon>Bacteroidota</taxon>
        <taxon>Flavobacteriia</taxon>
        <taxon>Flavobacteriales</taxon>
        <taxon>Flavobacteriaceae</taxon>
        <taxon>Flavobacterium</taxon>
    </lineage>
</organism>
<evidence type="ECO:0000313" key="2">
    <source>
        <dbReference type="Proteomes" id="UP000431264"/>
    </source>
</evidence>
<sequence>MKKQLSNPLAVATLATNPDVIRTTKTLVIGGGIAFAGYYGWKKYKEWQKQKFVEKYAHLPDVQAAMVMYKAMFSIDKIDAWPFGSITIPDGTDEAQLNSLALKVSSLENVVKAYKVLFDSNLLTDVLSELNNRELQKFFDSLGAKSEYEGQFNPDGSIKPQTPFTVGTTIQVLNPNGTTIYKANEVNGEYQNSGVKRDFMKYSQTIGEIIRVYRGVTSGQYYYVVDVAWSLDTFYGYGWVAHKEVNREI</sequence>
<gene>
    <name evidence="1" type="ORF">GOQ30_11320</name>
</gene>
<dbReference type="Proteomes" id="UP000431264">
    <property type="component" value="Unassembled WGS sequence"/>
</dbReference>
<dbReference type="EMBL" id="WQLW01000008">
    <property type="protein sequence ID" value="MVO09748.1"/>
    <property type="molecule type" value="Genomic_DNA"/>
</dbReference>
<reference evidence="2" key="1">
    <citation type="submission" date="2019-05" db="EMBL/GenBank/DDBJ databases">
        <title>Flavobacterium profundi sp. nov., isolated from a deep-sea seamount.</title>
        <authorList>
            <person name="Zhang D.-C."/>
        </authorList>
    </citation>
    <scope>NUCLEOTIDE SEQUENCE [LARGE SCALE GENOMIC DNA]</scope>
    <source>
        <strain evidence="2">TP390</strain>
    </source>
</reference>
<keyword evidence="2" id="KW-1185">Reference proteome</keyword>
<protein>
    <submittedName>
        <fullName evidence="1">Uncharacterized protein</fullName>
    </submittedName>
</protein>
<proteinExistence type="predicted"/>
<dbReference type="RefSeq" id="WP_140998127.1">
    <property type="nucleotide sequence ID" value="NZ_VDCZ01000008.1"/>
</dbReference>
<name>A0A6I4IJF2_9FLAO</name>